<gene>
    <name evidence="7" type="ORF">UFOPK1650_00753</name>
</gene>
<dbReference type="GO" id="GO:0043024">
    <property type="term" value="F:ribosomal small subunit binding"/>
    <property type="evidence" value="ECO:0007669"/>
    <property type="project" value="TreeGrafter"/>
</dbReference>
<dbReference type="GO" id="GO:0019843">
    <property type="term" value="F:rRNA binding"/>
    <property type="evidence" value="ECO:0007669"/>
    <property type="project" value="TreeGrafter"/>
</dbReference>
<dbReference type="PANTHER" id="PTHR42698">
    <property type="entry name" value="GTPASE ERA"/>
    <property type="match status" value="1"/>
</dbReference>
<dbReference type="InterPro" id="IPR005662">
    <property type="entry name" value="GTPase_Era-like"/>
</dbReference>
<dbReference type="PROSITE" id="PS50823">
    <property type="entry name" value="KH_TYPE_2"/>
    <property type="match status" value="1"/>
</dbReference>
<protein>
    <submittedName>
        <fullName evidence="7">Unannotated protein</fullName>
    </submittedName>
</protein>
<feature type="domain" description="Era-type G" evidence="6">
    <location>
        <begin position="3"/>
        <end position="176"/>
    </location>
</feature>
<dbReference type="Gene3D" id="3.40.50.300">
    <property type="entry name" value="P-loop containing nucleotide triphosphate hydrolases"/>
    <property type="match status" value="1"/>
</dbReference>
<dbReference type="NCBIfam" id="TIGR00436">
    <property type="entry name" value="era"/>
    <property type="match status" value="1"/>
</dbReference>
<dbReference type="EMBL" id="CAEZTJ010000108">
    <property type="protein sequence ID" value="CAB4571943.1"/>
    <property type="molecule type" value="Genomic_DNA"/>
</dbReference>
<evidence type="ECO:0000256" key="3">
    <source>
        <dbReference type="ARBA" id="ARBA00022884"/>
    </source>
</evidence>
<dbReference type="SUPFAM" id="SSF52540">
    <property type="entry name" value="P-loop containing nucleoside triphosphate hydrolases"/>
    <property type="match status" value="1"/>
</dbReference>
<dbReference type="GO" id="GO:0000028">
    <property type="term" value="P:ribosomal small subunit assembly"/>
    <property type="evidence" value="ECO:0007669"/>
    <property type="project" value="TreeGrafter"/>
</dbReference>
<dbReference type="SUPFAM" id="SSF54814">
    <property type="entry name" value="Prokaryotic type KH domain (KH-domain type II)"/>
    <property type="match status" value="1"/>
</dbReference>
<dbReference type="InterPro" id="IPR006073">
    <property type="entry name" value="GTP-bd"/>
</dbReference>
<evidence type="ECO:0000256" key="2">
    <source>
        <dbReference type="ARBA" id="ARBA00022741"/>
    </source>
</evidence>
<evidence type="ECO:0000256" key="1">
    <source>
        <dbReference type="ARBA" id="ARBA00007921"/>
    </source>
</evidence>
<dbReference type="Gene3D" id="3.30.300.20">
    <property type="match status" value="1"/>
</dbReference>
<keyword evidence="3" id="KW-0694">RNA-binding</keyword>
<dbReference type="NCBIfam" id="NF000908">
    <property type="entry name" value="PRK00089.1"/>
    <property type="match status" value="1"/>
</dbReference>
<dbReference type="InterPro" id="IPR027417">
    <property type="entry name" value="P-loop_NTPase"/>
</dbReference>
<sequence length="302" mass="32826">MFKSGFVAIIGRPNSGKSTLINALVGKKVTITSQHPNTTRNAIRAILTTESLQAVLVDTPGIHKPKTSLGSELNAIAKESTDSVDIVIFTIAADEKVGKGDAFIARSIAELKGSKRFCIVTKIDRVGKDQVLQALSSAAQLASDHGFAWDEIIPISALKGEQLWIVQDLIEKYLPEGPAYYPHETLVDLDLSARIAEAIREATILGTIEELPHSIAVLVNEIEDRSEDLVAIDATIFVERDSQKGIIVGKAGSNIKKIGTIARPTIEEIVGKKVYLSLTVSVAAKWQRDPKALRRFGIIRDR</sequence>
<proteinExistence type="inferred from homology"/>
<dbReference type="InterPro" id="IPR005225">
    <property type="entry name" value="Small_GTP-bd"/>
</dbReference>
<evidence type="ECO:0000259" key="6">
    <source>
        <dbReference type="PROSITE" id="PS51713"/>
    </source>
</evidence>
<dbReference type="InterPro" id="IPR009019">
    <property type="entry name" value="KH_sf_prok-type"/>
</dbReference>
<dbReference type="NCBIfam" id="TIGR00231">
    <property type="entry name" value="small_GTP"/>
    <property type="match status" value="1"/>
</dbReference>
<feature type="domain" description="KH type-2" evidence="5">
    <location>
        <begin position="195"/>
        <end position="284"/>
    </location>
</feature>
<evidence type="ECO:0000256" key="4">
    <source>
        <dbReference type="ARBA" id="ARBA00023134"/>
    </source>
</evidence>
<dbReference type="AlphaFoldDB" id="A0A6J6ECF2"/>
<name>A0A6J6ECF2_9ZZZZ</name>
<dbReference type="Pfam" id="PF07650">
    <property type="entry name" value="KH_2"/>
    <property type="match status" value="1"/>
</dbReference>
<reference evidence="7" key="1">
    <citation type="submission" date="2020-05" db="EMBL/GenBank/DDBJ databases">
        <authorList>
            <person name="Chiriac C."/>
            <person name="Salcher M."/>
            <person name="Ghai R."/>
            <person name="Kavagutti S V."/>
        </authorList>
    </citation>
    <scope>NUCLEOTIDE SEQUENCE</scope>
</reference>
<accession>A0A6J6ECF2</accession>
<dbReference type="HAMAP" id="MF_00367">
    <property type="entry name" value="GTPase_Era"/>
    <property type="match status" value="1"/>
</dbReference>
<dbReference type="Pfam" id="PF01926">
    <property type="entry name" value="MMR_HSR1"/>
    <property type="match status" value="1"/>
</dbReference>
<comment type="similarity">
    <text evidence="1">Belongs to the TRAFAC class TrmE-Era-EngA-EngB-Septin-like GTPase superfamily. Era GTPase family.</text>
</comment>
<keyword evidence="4" id="KW-0342">GTP-binding</keyword>
<dbReference type="PANTHER" id="PTHR42698:SF1">
    <property type="entry name" value="GTPASE ERA, MITOCHONDRIAL"/>
    <property type="match status" value="1"/>
</dbReference>
<dbReference type="GO" id="GO:0005525">
    <property type="term" value="F:GTP binding"/>
    <property type="evidence" value="ECO:0007669"/>
    <property type="project" value="UniProtKB-KW"/>
</dbReference>
<evidence type="ECO:0000259" key="5">
    <source>
        <dbReference type="PROSITE" id="PS50823"/>
    </source>
</evidence>
<dbReference type="PROSITE" id="PS51713">
    <property type="entry name" value="G_ERA"/>
    <property type="match status" value="1"/>
</dbReference>
<dbReference type="GO" id="GO:0005829">
    <property type="term" value="C:cytosol"/>
    <property type="evidence" value="ECO:0007669"/>
    <property type="project" value="TreeGrafter"/>
</dbReference>
<keyword evidence="2" id="KW-0547">Nucleotide-binding</keyword>
<dbReference type="InterPro" id="IPR015946">
    <property type="entry name" value="KH_dom-like_a/b"/>
</dbReference>
<dbReference type="CDD" id="cd04163">
    <property type="entry name" value="Era"/>
    <property type="match status" value="1"/>
</dbReference>
<evidence type="ECO:0000313" key="7">
    <source>
        <dbReference type="EMBL" id="CAB4571943.1"/>
    </source>
</evidence>
<organism evidence="7">
    <name type="scientific">freshwater metagenome</name>
    <dbReference type="NCBI Taxonomy" id="449393"/>
    <lineage>
        <taxon>unclassified sequences</taxon>
        <taxon>metagenomes</taxon>
        <taxon>ecological metagenomes</taxon>
    </lineage>
</organism>
<dbReference type="CDD" id="cd22534">
    <property type="entry name" value="KH-II_Era"/>
    <property type="match status" value="1"/>
</dbReference>
<dbReference type="InterPro" id="IPR030388">
    <property type="entry name" value="G_ERA_dom"/>
</dbReference>
<dbReference type="InterPro" id="IPR004044">
    <property type="entry name" value="KH_dom_type_2"/>
</dbReference>